<dbReference type="EMBL" id="JPWH01000002">
    <property type="protein sequence ID" value="RCK53613.1"/>
    <property type="molecule type" value="Genomic_DNA"/>
</dbReference>
<keyword evidence="4 6" id="KW-0472">Membrane</keyword>
<proteinExistence type="predicted"/>
<dbReference type="InterPro" id="IPR011547">
    <property type="entry name" value="SLC26A/SulP_dom"/>
</dbReference>
<gene>
    <name evidence="8" type="ORF">TH25_03590</name>
</gene>
<dbReference type="CDD" id="cd07042">
    <property type="entry name" value="STAS_SulP_like_sulfate_transporter"/>
    <property type="match status" value="1"/>
</dbReference>
<dbReference type="PANTHER" id="PTHR11814">
    <property type="entry name" value="SULFATE TRANSPORTER"/>
    <property type="match status" value="1"/>
</dbReference>
<evidence type="ECO:0000256" key="3">
    <source>
        <dbReference type="ARBA" id="ARBA00022989"/>
    </source>
</evidence>
<dbReference type="Pfam" id="PF00916">
    <property type="entry name" value="Sulfate_transp"/>
    <property type="match status" value="1"/>
</dbReference>
<dbReference type="InterPro" id="IPR036513">
    <property type="entry name" value="STAS_dom_sf"/>
</dbReference>
<evidence type="ECO:0000256" key="2">
    <source>
        <dbReference type="ARBA" id="ARBA00022692"/>
    </source>
</evidence>
<feature type="transmembrane region" description="Helical" evidence="6">
    <location>
        <begin position="92"/>
        <end position="110"/>
    </location>
</feature>
<organism evidence="8 9">
    <name type="scientific">Thalassospira profundimaris</name>
    <dbReference type="NCBI Taxonomy" id="502049"/>
    <lineage>
        <taxon>Bacteria</taxon>
        <taxon>Pseudomonadati</taxon>
        <taxon>Pseudomonadota</taxon>
        <taxon>Alphaproteobacteria</taxon>
        <taxon>Rhodospirillales</taxon>
        <taxon>Thalassospiraceae</taxon>
        <taxon>Thalassospira</taxon>
    </lineage>
</organism>
<dbReference type="PROSITE" id="PS50801">
    <property type="entry name" value="STAS"/>
    <property type="match status" value="1"/>
</dbReference>
<feature type="transmembrane region" description="Helical" evidence="6">
    <location>
        <begin position="194"/>
        <end position="215"/>
    </location>
</feature>
<feature type="domain" description="STAS" evidence="7">
    <location>
        <begin position="467"/>
        <end position="569"/>
    </location>
</feature>
<feature type="transmembrane region" description="Helical" evidence="6">
    <location>
        <begin position="21"/>
        <end position="43"/>
    </location>
</feature>
<feature type="transmembrane region" description="Helical" evidence="6">
    <location>
        <begin position="122"/>
        <end position="140"/>
    </location>
</feature>
<feature type="transmembrane region" description="Helical" evidence="6">
    <location>
        <begin position="325"/>
        <end position="355"/>
    </location>
</feature>
<dbReference type="SUPFAM" id="SSF52091">
    <property type="entry name" value="SpoIIaa-like"/>
    <property type="match status" value="1"/>
</dbReference>
<feature type="transmembrane region" description="Helical" evidence="6">
    <location>
        <begin position="171"/>
        <end position="187"/>
    </location>
</feature>
<reference evidence="8 9" key="1">
    <citation type="submission" date="2014-07" db="EMBL/GenBank/DDBJ databases">
        <title>Draft genome sequence of Thalassospira profundimaris S25-3-2.</title>
        <authorList>
            <person name="Lai Q."/>
            <person name="Shao Z."/>
        </authorList>
    </citation>
    <scope>NUCLEOTIDE SEQUENCE [LARGE SCALE GENOMIC DNA]</scope>
    <source>
        <strain evidence="8 9">S25-3-2</strain>
    </source>
</reference>
<evidence type="ECO:0000256" key="4">
    <source>
        <dbReference type="ARBA" id="ARBA00023136"/>
    </source>
</evidence>
<dbReference type="InterPro" id="IPR001902">
    <property type="entry name" value="SLC26A/SulP_fam"/>
</dbReference>
<dbReference type="Pfam" id="PF01740">
    <property type="entry name" value="STAS"/>
    <property type="match status" value="1"/>
</dbReference>
<evidence type="ECO:0000256" key="6">
    <source>
        <dbReference type="SAM" id="Phobius"/>
    </source>
</evidence>
<evidence type="ECO:0000313" key="9">
    <source>
        <dbReference type="Proteomes" id="UP000252517"/>
    </source>
</evidence>
<dbReference type="InterPro" id="IPR002645">
    <property type="entry name" value="STAS_dom"/>
</dbReference>
<comment type="caution">
    <text evidence="8">The sequence shown here is derived from an EMBL/GenBank/DDBJ whole genome shotgun (WGS) entry which is preliminary data.</text>
</comment>
<evidence type="ECO:0000256" key="1">
    <source>
        <dbReference type="ARBA" id="ARBA00004141"/>
    </source>
</evidence>
<dbReference type="GO" id="GO:0055085">
    <property type="term" value="P:transmembrane transport"/>
    <property type="evidence" value="ECO:0007669"/>
    <property type="project" value="InterPro"/>
</dbReference>
<dbReference type="AlphaFoldDB" id="A0A367XIW6"/>
<dbReference type="GO" id="GO:0016020">
    <property type="term" value="C:membrane"/>
    <property type="evidence" value="ECO:0007669"/>
    <property type="project" value="UniProtKB-SubCell"/>
</dbReference>
<evidence type="ECO:0000256" key="5">
    <source>
        <dbReference type="SAM" id="MobiDB-lite"/>
    </source>
</evidence>
<dbReference type="Proteomes" id="UP000252517">
    <property type="component" value="Unassembled WGS sequence"/>
</dbReference>
<feature type="transmembrane region" description="Helical" evidence="6">
    <location>
        <begin position="245"/>
        <end position="267"/>
    </location>
</feature>
<keyword evidence="2 6" id="KW-0812">Transmembrane</keyword>
<feature type="transmembrane region" description="Helical" evidence="6">
    <location>
        <begin position="375"/>
        <end position="404"/>
    </location>
</feature>
<protein>
    <submittedName>
        <fullName evidence="8">Sulfate permease</fullName>
    </submittedName>
</protein>
<evidence type="ECO:0000313" key="8">
    <source>
        <dbReference type="EMBL" id="RCK53613.1"/>
    </source>
</evidence>
<feature type="region of interest" description="Disordered" evidence="5">
    <location>
        <begin position="415"/>
        <end position="460"/>
    </location>
</feature>
<evidence type="ECO:0000259" key="7">
    <source>
        <dbReference type="PROSITE" id="PS50801"/>
    </source>
</evidence>
<keyword evidence="3 6" id="KW-1133">Transmembrane helix</keyword>
<feature type="transmembrane region" description="Helical" evidence="6">
    <location>
        <begin position="49"/>
        <end position="65"/>
    </location>
</feature>
<accession>A0A367XIW6</accession>
<comment type="subcellular location">
    <subcellularLocation>
        <location evidence="1">Membrane</location>
        <topology evidence="1">Multi-pass membrane protein</topology>
    </subcellularLocation>
</comment>
<sequence length="573" mass="60206">MPKLVTVFREGYSLANLRQDAISGMTVAVVALPLSMALAIASGATPDKGLVTAIIAGFFISALGGSRFQIGGPTGAFVVVVFNVIAQYGYDGLILATLMAGIMLIIAGLARFGTWIKYIPEPVVTGFTSGIAVIIFTSQIKDLFGLKMAEMPAEFIAKIEALWQARATLDPVNLVIALGALAVIIIARRTAPKLPSFLIAVALASLVVAIGNLPIDTIGSRFGGISADIGLPALPDVSMARIMQLMPSAFTIAFLAGIESLLSAMVADGMTGRRHRSNCELVAQGVANLASGLFGGLPATGAIARTATNIRSGAKSPVSGMLHAVFLLIFMLLLAPLANYIPLAALAAVLMVVAWNMSEMDRFARLLRGPLGDRLVLIVTFGLTVMVDLTVAIQAGVVLAAILFMHRMSESVTIAQTPAGNGNGNSNGTSGGKPSPKNRPSGSAPLIRQDQPDGLPDNPIIRDGIPDNLEIYRLSGPLFFGVANRLTDVIDSVAGYPRDFILCMDDVPMIDASGASRIEHFITTCQRHGTRLFLVGLQSQPQKVLTGMGILDRNALHVETDITTALQKITPTA</sequence>
<feature type="compositionally biased region" description="Gly residues" evidence="5">
    <location>
        <begin position="421"/>
        <end position="431"/>
    </location>
</feature>
<name>A0A367XIW6_9PROT</name>
<dbReference type="Gene3D" id="3.30.750.24">
    <property type="entry name" value="STAS domain"/>
    <property type="match status" value="1"/>
</dbReference>